<dbReference type="InterPro" id="IPR017441">
    <property type="entry name" value="Protein_kinase_ATP_BS"/>
</dbReference>
<comment type="similarity">
    <text evidence="13">Belongs to the protein kinase superfamily.</text>
</comment>
<dbReference type="PANTHER" id="PTHR22984">
    <property type="entry name" value="SERINE/THREONINE-PROTEIN KINASE PIM"/>
    <property type="match status" value="1"/>
</dbReference>
<keyword evidence="4 13" id="KW-0723">Serine/threonine-protein kinase</keyword>
<keyword evidence="7" id="KW-0418">Kinase</keyword>
<protein>
    <recommendedName>
        <fullName evidence="3">Serine/threonine-protein kinase 1</fullName>
        <ecNumber evidence="2">2.7.11.1</ecNumber>
    </recommendedName>
</protein>
<dbReference type="GO" id="GO:0030430">
    <property type="term" value="C:host cell cytoplasm"/>
    <property type="evidence" value="ECO:0007669"/>
    <property type="project" value="UniProtKB-SubCell"/>
</dbReference>
<evidence type="ECO:0000256" key="1">
    <source>
        <dbReference type="ARBA" id="ARBA00004192"/>
    </source>
</evidence>
<dbReference type="GO" id="GO:0005524">
    <property type="term" value="F:ATP binding"/>
    <property type="evidence" value="ECO:0007669"/>
    <property type="project" value="UniProtKB-UniRule"/>
</dbReference>
<dbReference type="InterPro" id="IPR008271">
    <property type="entry name" value="Ser/Thr_kinase_AS"/>
</dbReference>
<dbReference type="OrthoDB" id="10252171at2759"/>
<dbReference type="PROSITE" id="PS50011">
    <property type="entry name" value="PROTEIN_KINASE_DOM"/>
    <property type="match status" value="1"/>
</dbReference>
<dbReference type="Proteomes" id="UP000269721">
    <property type="component" value="Unassembled WGS sequence"/>
</dbReference>
<sequence>MAAYARDDSFALSPQLCLPLPSPAAKRPPPAPLPLGPRHSPALAPSRPHPHHANSWPASRQAGPAPPQPKHLKPATAPAAISIRRKPSLSVITTTPQPPPIQRQPQGDLAQPRIPAPQPNHRNQVAAKSSPRPHPLPIPCVTLLQNSPPPESVAERYLFARGLDPRFADRYLLGAEIGCGGFGFVCAANRRSDDFEVAVKFIFKNKVPAQGWARDKELGVIPLEAWMLKNGPTAANPQRLPSPSTPEDTGAPDTCVTFGKHMGKAQPSVSPAHSGPKAVPRLVRRPSMDLFECIEQHDSLTESQARHVFRQISSAIAYLQSRGIVHRDIKDENLLIDQNLNVKLIDFGSAAFVPPRGAKMFDRFLG</sequence>
<name>A0A4V1IQD6_9FUNG</name>
<reference evidence="17" key="1">
    <citation type="journal article" date="2018" name="Nat. Microbiol.">
        <title>Leveraging single-cell genomics to expand the fungal tree of life.</title>
        <authorList>
            <person name="Ahrendt S.R."/>
            <person name="Quandt C.A."/>
            <person name="Ciobanu D."/>
            <person name="Clum A."/>
            <person name="Salamov A."/>
            <person name="Andreopoulos B."/>
            <person name="Cheng J.F."/>
            <person name="Woyke T."/>
            <person name="Pelin A."/>
            <person name="Henrissat B."/>
            <person name="Reynolds N.K."/>
            <person name="Benny G.L."/>
            <person name="Smith M.E."/>
            <person name="James T.Y."/>
            <person name="Grigoriev I.V."/>
        </authorList>
    </citation>
    <scope>NUCLEOTIDE SEQUENCE [LARGE SCALE GENOMIC DNA]</scope>
</reference>
<dbReference type="GO" id="GO:0004674">
    <property type="term" value="F:protein serine/threonine kinase activity"/>
    <property type="evidence" value="ECO:0007669"/>
    <property type="project" value="UniProtKB-KW"/>
</dbReference>
<feature type="non-terminal residue" evidence="16">
    <location>
        <position position="366"/>
    </location>
</feature>
<evidence type="ECO:0000259" key="15">
    <source>
        <dbReference type="PROSITE" id="PS50011"/>
    </source>
</evidence>
<dbReference type="SUPFAM" id="SSF56112">
    <property type="entry name" value="Protein kinase-like (PK-like)"/>
    <property type="match status" value="2"/>
</dbReference>
<dbReference type="PANTHER" id="PTHR22984:SF25">
    <property type="entry name" value="PROTEIN KINASE DOMAIN-CONTAINING PROTEIN"/>
    <property type="match status" value="1"/>
</dbReference>
<evidence type="ECO:0000256" key="13">
    <source>
        <dbReference type="RuleBase" id="RU000304"/>
    </source>
</evidence>
<keyword evidence="8 12" id="KW-0067">ATP-binding</keyword>
<evidence type="ECO:0000256" key="8">
    <source>
        <dbReference type="ARBA" id="ARBA00022840"/>
    </source>
</evidence>
<dbReference type="InterPro" id="IPR011009">
    <property type="entry name" value="Kinase-like_dom_sf"/>
</dbReference>
<dbReference type="InterPro" id="IPR000719">
    <property type="entry name" value="Prot_kinase_dom"/>
</dbReference>
<evidence type="ECO:0000256" key="14">
    <source>
        <dbReference type="SAM" id="MobiDB-lite"/>
    </source>
</evidence>
<dbReference type="EC" id="2.7.11.1" evidence="2"/>
<evidence type="ECO:0000256" key="2">
    <source>
        <dbReference type="ARBA" id="ARBA00012513"/>
    </source>
</evidence>
<keyword evidence="6 12" id="KW-0547">Nucleotide-binding</keyword>
<organism evidence="16 17">
    <name type="scientific">Blyttiomyces helicus</name>
    <dbReference type="NCBI Taxonomy" id="388810"/>
    <lineage>
        <taxon>Eukaryota</taxon>
        <taxon>Fungi</taxon>
        <taxon>Fungi incertae sedis</taxon>
        <taxon>Chytridiomycota</taxon>
        <taxon>Chytridiomycota incertae sedis</taxon>
        <taxon>Chytridiomycetes</taxon>
        <taxon>Chytridiomycetes incertae sedis</taxon>
        <taxon>Blyttiomyces</taxon>
    </lineage>
</organism>
<dbReference type="SMART" id="SM00220">
    <property type="entry name" value="S_TKc"/>
    <property type="match status" value="1"/>
</dbReference>
<dbReference type="GO" id="GO:0005737">
    <property type="term" value="C:cytoplasm"/>
    <property type="evidence" value="ECO:0007669"/>
    <property type="project" value="TreeGrafter"/>
</dbReference>
<accession>A0A4V1IQD6</accession>
<evidence type="ECO:0000313" key="17">
    <source>
        <dbReference type="Proteomes" id="UP000269721"/>
    </source>
</evidence>
<evidence type="ECO:0000256" key="7">
    <source>
        <dbReference type="ARBA" id="ARBA00022777"/>
    </source>
</evidence>
<proteinExistence type="inferred from homology"/>
<dbReference type="InterPro" id="IPR051138">
    <property type="entry name" value="PIM_Ser/Thr_kinase"/>
</dbReference>
<evidence type="ECO:0000256" key="5">
    <source>
        <dbReference type="ARBA" id="ARBA00022679"/>
    </source>
</evidence>
<feature type="domain" description="Protein kinase" evidence="15">
    <location>
        <begin position="171"/>
        <end position="366"/>
    </location>
</feature>
<dbReference type="PROSITE" id="PS00107">
    <property type="entry name" value="PROTEIN_KINASE_ATP"/>
    <property type="match status" value="1"/>
</dbReference>
<keyword evidence="5" id="KW-0808">Transferase</keyword>
<dbReference type="AlphaFoldDB" id="A0A4V1IQD6"/>
<evidence type="ECO:0000313" key="16">
    <source>
        <dbReference type="EMBL" id="RKO86187.1"/>
    </source>
</evidence>
<dbReference type="PRINTS" id="PR01217">
    <property type="entry name" value="PRICHEXTENSN"/>
</dbReference>
<dbReference type="Gene3D" id="1.10.510.10">
    <property type="entry name" value="Transferase(Phosphotransferase) domain 1"/>
    <property type="match status" value="1"/>
</dbReference>
<comment type="catalytic activity">
    <reaction evidence="11">
        <text>L-seryl-[protein] + ATP = O-phospho-L-seryl-[protein] + ADP + H(+)</text>
        <dbReference type="Rhea" id="RHEA:17989"/>
        <dbReference type="Rhea" id="RHEA-COMP:9863"/>
        <dbReference type="Rhea" id="RHEA-COMP:11604"/>
        <dbReference type="ChEBI" id="CHEBI:15378"/>
        <dbReference type="ChEBI" id="CHEBI:29999"/>
        <dbReference type="ChEBI" id="CHEBI:30616"/>
        <dbReference type="ChEBI" id="CHEBI:83421"/>
        <dbReference type="ChEBI" id="CHEBI:456216"/>
        <dbReference type="EC" id="2.7.11.1"/>
    </reaction>
</comment>
<keyword evidence="9" id="KW-1035">Host cytoplasm</keyword>
<feature type="region of interest" description="Disordered" evidence="14">
    <location>
        <begin position="1"/>
        <end position="133"/>
    </location>
</feature>
<dbReference type="PROSITE" id="PS00108">
    <property type="entry name" value="PROTEIN_KINASE_ST"/>
    <property type="match status" value="1"/>
</dbReference>
<dbReference type="Pfam" id="PF00069">
    <property type="entry name" value="Pkinase"/>
    <property type="match status" value="1"/>
</dbReference>
<evidence type="ECO:0000256" key="11">
    <source>
        <dbReference type="ARBA" id="ARBA00048679"/>
    </source>
</evidence>
<gene>
    <name evidence="16" type="ORF">BDK51DRAFT_29016</name>
</gene>
<dbReference type="EMBL" id="KZ998404">
    <property type="protein sequence ID" value="RKO86187.1"/>
    <property type="molecule type" value="Genomic_DNA"/>
</dbReference>
<evidence type="ECO:0000256" key="10">
    <source>
        <dbReference type="ARBA" id="ARBA00047899"/>
    </source>
</evidence>
<keyword evidence="17" id="KW-1185">Reference proteome</keyword>
<evidence type="ECO:0000256" key="4">
    <source>
        <dbReference type="ARBA" id="ARBA00022527"/>
    </source>
</evidence>
<comment type="subcellular location">
    <subcellularLocation>
        <location evidence="1">Host cytoplasm</location>
    </subcellularLocation>
</comment>
<feature type="compositionally biased region" description="Pro residues" evidence="14">
    <location>
        <begin position="20"/>
        <end position="35"/>
    </location>
</feature>
<evidence type="ECO:0000256" key="12">
    <source>
        <dbReference type="PROSITE-ProRule" id="PRU10141"/>
    </source>
</evidence>
<feature type="binding site" evidence="12">
    <location>
        <position position="204"/>
    </location>
    <ligand>
        <name>ATP</name>
        <dbReference type="ChEBI" id="CHEBI:30616"/>
    </ligand>
</feature>
<evidence type="ECO:0000256" key="9">
    <source>
        <dbReference type="ARBA" id="ARBA00023200"/>
    </source>
</evidence>
<comment type="catalytic activity">
    <reaction evidence="10">
        <text>L-threonyl-[protein] + ATP = O-phospho-L-threonyl-[protein] + ADP + H(+)</text>
        <dbReference type="Rhea" id="RHEA:46608"/>
        <dbReference type="Rhea" id="RHEA-COMP:11060"/>
        <dbReference type="Rhea" id="RHEA-COMP:11605"/>
        <dbReference type="ChEBI" id="CHEBI:15378"/>
        <dbReference type="ChEBI" id="CHEBI:30013"/>
        <dbReference type="ChEBI" id="CHEBI:30616"/>
        <dbReference type="ChEBI" id="CHEBI:61977"/>
        <dbReference type="ChEBI" id="CHEBI:456216"/>
        <dbReference type="EC" id="2.7.11.1"/>
    </reaction>
</comment>
<evidence type="ECO:0000256" key="6">
    <source>
        <dbReference type="ARBA" id="ARBA00022741"/>
    </source>
</evidence>
<dbReference type="Gene3D" id="3.30.200.20">
    <property type="entry name" value="Phosphorylase Kinase, domain 1"/>
    <property type="match status" value="1"/>
</dbReference>
<evidence type="ECO:0000256" key="3">
    <source>
        <dbReference type="ARBA" id="ARBA00016885"/>
    </source>
</evidence>